<feature type="compositionally biased region" description="Basic and acidic residues" evidence="1">
    <location>
        <begin position="210"/>
        <end position="232"/>
    </location>
</feature>
<comment type="caution">
    <text evidence="2">The sequence shown here is derived from an EMBL/GenBank/DDBJ whole genome shotgun (WGS) entry which is preliminary data.</text>
</comment>
<dbReference type="EMBL" id="LAZR01001635">
    <property type="protein sequence ID" value="KKN41640.1"/>
    <property type="molecule type" value="Genomic_DNA"/>
</dbReference>
<name>A0A0F9QCC3_9ZZZZ</name>
<reference evidence="2" key="1">
    <citation type="journal article" date="2015" name="Nature">
        <title>Complex archaea that bridge the gap between prokaryotes and eukaryotes.</title>
        <authorList>
            <person name="Spang A."/>
            <person name="Saw J.H."/>
            <person name="Jorgensen S.L."/>
            <person name="Zaremba-Niedzwiedzka K."/>
            <person name="Martijn J."/>
            <person name="Lind A.E."/>
            <person name="van Eijk R."/>
            <person name="Schleper C."/>
            <person name="Guy L."/>
            <person name="Ettema T.J."/>
        </authorList>
    </citation>
    <scope>NUCLEOTIDE SEQUENCE</scope>
</reference>
<gene>
    <name evidence="2" type="ORF">LCGC14_0721150</name>
</gene>
<dbReference type="AlphaFoldDB" id="A0A0F9QCC3"/>
<protein>
    <submittedName>
        <fullName evidence="2">Uncharacterized protein</fullName>
    </submittedName>
</protein>
<organism evidence="2">
    <name type="scientific">marine sediment metagenome</name>
    <dbReference type="NCBI Taxonomy" id="412755"/>
    <lineage>
        <taxon>unclassified sequences</taxon>
        <taxon>metagenomes</taxon>
        <taxon>ecological metagenomes</taxon>
    </lineage>
</organism>
<feature type="region of interest" description="Disordered" evidence="1">
    <location>
        <begin position="102"/>
        <end position="124"/>
    </location>
</feature>
<evidence type="ECO:0000313" key="2">
    <source>
        <dbReference type="EMBL" id="KKN41640.1"/>
    </source>
</evidence>
<proteinExistence type="predicted"/>
<feature type="compositionally biased region" description="Basic residues" evidence="1">
    <location>
        <begin position="264"/>
        <end position="279"/>
    </location>
</feature>
<sequence>MEPVAAPSIAEVVTTSGRRITPPKIRVTSQIVAKKDSIKADEWLLAEAKKENERDGGSRADFQKGLLDAINPKRMSQADKDTAWMVLTGDPDAPSAFELVGAEEPTPPTPESLADIPPVKPSKPPWEMTKDEFLGFTEFGDVNDYVEIIAAAIKIGKTIPQTTLDEYHKLLIELTPEPEPEVAVPTAAEVKRAEKAIAKERKKEAKAKKKSELEAVHEKRTERSQAMDESKAHSQVLAVDDPETERWKTKPGSADVRGIDTFSKKRKVTKKKKKSKKRTPGTVISKIKG</sequence>
<accession>A0A0F9QCC3</accession>
<evidence type="ECO:0000256" key="1">
    <source>
        <dbReference type="SAM" id="MobiDB-lite"/>
    </source>
</evidence>
<feature type="region of interest" description="Disordered" evidence="1">
    <location>
        <begin position="200"/>
        <end position="289"/>
    </location>
</feature>